<evidence type="ECO:0000256" key="3">
    <source>
        <dbReference type="ARBA" id="ARBA00023186"/>
    </source>
</evidence>
<keyword evidence="6" id="KW-0378">Hydrolase</keyword>
<evidence type="ECO:0000256" key="1">
    <source>
        <dbReference type="ARBA" id="ARBA00022741"/>
    </source>
</evidence>
<dbReference type="GO" id="GO:0016887">
    <property type="term" value="F:ATP hydrolysis activity"/>
    <property type="evidence" value="ECO:0007669"/>
    <property type="project" value="InterPro"/>
</dbReference>
<sequence>MLFEKNNPKKSLAIIEKALEISKQDFLVGRNKISLAIKELTGVSLGDISAQESSNLLELSKILKKEVVGQDKAVEEVANALIRSRGLRNSGSFKNKPIATFLFAGPTGVGKTELAKALARNYFKGEENIIRLDMSEYQTPESINRLIGSEDGRKPGILIERVKETPFNLLLLDEIEKAHKSIHMLFLQVFDDGRLTDSSGNTISFKNIIIIATTNAGTGFVVNDFTKGLSYEEVRTHFFEKVKEHFPPEFLNRFTEIILFKPLNRDVFAKVLDIKFNKIRESFYNSHKIKLSLDSSLRDFLVSSSYSKEWGARSLERILEKSIDTALSKALLQGSIKPGDSLVLTREFLSQYGL</sequence>
<proteinExistence type="predicted"/>
<evidence type="ECO:0000259" key="5">
    <source>
        <dbReference type="SMART" id="SM01086"/>
    </source>
</evidence>
<dbReference type="InterPro" id="IPR027417">
    <property type="entry name" value="P-loop_NTPase"/>
</dbReference>
<dbReference type="GO" id="GO:0005737">
    <property type="term" value="C:cytoplasm"/>
    <property type="evidence" value="ECO:0007669"/>
    <property type="project" value="TreeGrafter"/>
</dbReference>
<dbReference type="EMBL" id="DRNS01000002">
    <property type="protein sequence ID" value="HHH14080.1"/>
    <property type="molecule type" value="Genomic_DNA"/>
</dbReference>
<accession>A0A7V5J123</accession>
<dbReference type="AlphaFoldDB" id="A0A7V5J123"/>
<dbReference type="CDD" id="cd19499">
    <property type="entry name" value="RecA-like_ClpB_Hsp104-like"/>
    <property type="match status" value="1"/>
</dbReference>
<dbReference type="GO" id="GO:0006508">
    <property type="term" value="P:proteolysis"/>
    <property type="evidence" value="ECO:0007669"/>
    <property type="project" value="UniProtKB-KW"/>
</dbReference>
<dbReference type="InterPro" id="IPR019489">
    <property type="entry name" value="Clp_ATPase_C"/>
</dbReference>
<feature type="domain" description="AAA+ ATPase" evidence="4">
    <location>
        <begin position="97"/>
        <end position="244"/>
    </location>
</feature>
<dbReference type="PANTHER" id="PTHR11638">
    <property type="entry name" value="ATP-DEPENDENT CLP PROTEASE"/>
    <property type="match status" value="1"/>
</dbReference>
<dbReference type="GO" id="GO:0005524">
    <property type="term" value="F:ATP binding"/>
    <property type="evidence" value="ECO:0007669"/>
    <property type="project" value="UniProtKB-KW"/>
</dbReference>
<dbReference type="SUPFAM" id="SSF52540">
    <property type="entry name" value="P-loop containing nucleoside triphosphate hydrolases"/>
    <property type="match status" value="1"/>
</dbReference>
<dbReference type="SMART" id="SM01086">
    <property type="entry name" value="ClpB_D2-small"/>
    <property type="match status" value="1"/>
</dbReference>
<dbReference type="Pfam" id="PF07724">
    <property type="entry name" value="AAA_2"/>
    <property type="match status" value="1"/>
</dbReference>
<protein>
    <submittedName>
        <fullName evidence="6">ATP-dependent Clp protease ATP-binding subunit</fullName>
    </submittedName>
</protein>
<keyword evidence="6" id="KW-0645">Protease</keyword>
<dbReference type="PRINTS" id="PR00300">
    <property type="entry name" value="CLPPROTEASEA"/>
</dbReference>
<dbReference type="Gene3D" id="1.10.8.60">
    <property type="match status" value="1"/>
</dbReference>
<evidence type="ECO:0000256" key="2">
    <source>
        <dbReference type="ARBA" id="ARBA00022840"/>
    </source>
</evidence>
<gene>
    <name evidence="6" type="ORF">ENJ78_00015</name>
</gene>
<reference evidence="6" key="1">
    <citation type="journal article" date="2020" name="mSystems">
        <title>Genome- and Community-Level Interaction Insights into Carbon Utilization and Element Cycling Functions of Hydrothermarchaeota in Hydrothermal Sediment.</title>
        <authorList>
            <person name="Zhou Z."/>
            <person name="Liu Y."/>
            <person name="Xu W."/>
            <person name="Pan J."/>
            <person name="Luo Z.H."/>
            <person name="Li M."/>
        </authorList>
    </citation>
    <scope>NUCLEOTIDE SEQUENCE [LARGE SCALE GENOMIC DNA]</scope>
    <source>
        <strain evidence="6">HyVt-517</strain>
    </source>
</reference>
<organism evidence="6">
    <name type="scientific">candidate division WWE3 bacterium</name>
    <dbReference type="NCBI Taxonomy" id="2053526"/>
    <lineage>
        <taxon>Bacteria</taxon>
        <taxon>Katanobacteria</taxon>
    </lineage>
</organism>
<dbReference type="InterPro" id="IPR001270">
    <property type="entry name" value="ClpA/B"/>
</dbReference>
<dbReference type="Gene3D" id="3.40.50.300">
    <property type="entry name" value="P-loop containing nucleotide triphosphate hydrolases"/>
    <property type="match status" value="1"/>
</dbReference>
<dbReference type="GO" id="GO:0034605">
    <property type="term" value="P:cellular response to heat"/>
    <property type="evidence" value="ECO:0007669"/>
    <property type="project" value="TreeGrafter"/>
</dbReference>
<keyword evidence="2 6" id="KW-0067">ATP-binding</keyword>
<keyword evidence="3" id="KW-0143">Chaperone</keyword>
<feature type="domain" description="Clp ATPase C-terminal" evidence="5">
    <location>
        <begin position="263"/>
        <end position="348"/>
    </location>
</feature>
<dbReference type="SMART" id="SM00382">
    <property type="entry name" value="AAA"/>
    <property type="match status" value="1"/>
</dbReference>
<comment type="caution">
    <text evidence="6">The sequence shown here is derived from an EMBL/GenBank/DDBJ whole genome shotgun (WGS) entry which is preliminary data.</text>
</comment>
<dbReference type="Proteomes" id="UP000886106">
    <property type="component" value="Unassembled WGS sequence"/>
</dbReference>
<dbReference type="InterPro" id="IPR003959">
    <property type="entry name" value="ATPase_AAA_core"/>
</dbReference>
<keyword evidence="1" id="KW-0547">Nucleotide-binding</keyword>
<name>A0A7V5J123_UNCKA</name>
<dbReference type="GO" id="GO:0008233">
    <property type="term" value="F:peptidase activity"/>
    <property type="evidence" value="ECO:0007669"/>
    <property type="project" value="UniProtKB-KW"/>
</dbReference>
<dbReference type="Pfam" id="PF10431">
    <property type="entry name" value="ClpB_D2-small"/>
    <property type="match status" value="1"/>
</dbReference>
<dbReference type="InterPro" id="IPR050130">
    <property type="entry name" value="ClpA_ClpB"/>
</dbReference>
<dbReference type="PANTHER" id="PTHR11638:SF18">
    <property type="entry name" value="HEAT SHOCK PROTEIN 104"/>
    <property type="match status" value="1"/>
</dbReference>
<evidence type="ECO:0000259" key="4">
    <source>
        <dbReference type="SMART" id="SM00382"/>
    </source>
</evidence>
<evidence type="ECO:0000313" key="6">
    <source>
        <dbReference type="EMBL" id="HHH14080.1"/>
    </source>
</evidence>
<dbReference type="InterPro" id="IPR003593">
    <property type="entry name" value="AAA+_ATPase"/>
</dbReference>